<dbReference type="Pfam" id="PF00270">
    <property type="entry name" value="DEAD"/>
    <property type="match status" value="1"/>
</dbReference>
<dbReference type="EC" id="5.6.2.4" evidence="10"/>
<reference evidence="15 16" key="1">
    <citation type="submission" date="2024-03" db="EMBL/GenBank/DDBJ databases">
        <title>Draft genome sequence of Pseudonocardia nematodicida JCM 31783.</title>
        <authorList>
            <person name="Butdee W."/>
            <person name="Duangmal K."/>
        </authorList>
    </citation>
    <scope>NUCLEOTIDE SEQUENCE [LARGE SCALE GENOMIC DNA]</scope>
    <source>
        <strain evidence="15 16">JCM 31783</strain>
    </source>
</reference>
<dbReference type="EMBL" id="JBEDNQ010000007">
    <property type="protein sequence ID" value="MEQ3552466.1"/>
    <property type="molecule type" value="Genomic_DNA"/>
</dbReference>
<evidence type="ECO:0000256" key="11">
    <source>
        <dbReference type="ARBA" id="ARBA00044535"/>
    </source>
</evidence>
<dbReference type="InterPro" id="IPR004589">
    <property type="entry name" value="DNA_helicase_ATP-dep_RecQ"/>
</dbReference>
<keyword evidence="4 15" id="KW-0378">Hydrolase</keyword>
<dbReference type="InterPro" id="IPR014001">
    <property type="entry name" value="Helicase_ATP-bd"/>
</dbReference>
<comment type="catalytic activity">
    <reaction evidence="9">
        <text>Couples ATP hydrolysis with the unwinding of duplex DNA by translocating in the 3'-5' direction.</text>
        <dbReference type="EC" id="5.6.2.4"/>
    </reaction>
</comment>
<dbReference type="InterPro" id="IPR001650">
    <property type="entry name" value="Helicase_C-like"/>
</dbReference>
<feature type="domain" description="Helicase C-terminal" evidence="14">
    <location>
        <begin position="224"/>
        <end position="376"/>
    </location>
</feature>
<evidence type="ECO:0000256" key="10">
    <source>
        <dbReference type="ARBA" id="ARBA00034808"/>
    </source>
</evidence>
<dbReference type="GO" id="GO:0016787">
    <property type="term" value="F:hydrolase activity"/>
    <property type="evidence" value="ECO:0007669"/>
    <property type="project" value="UniProtKB-KW"/>
</dbReference>
<evidence type="ECO:0000259" key="14">
    <source>
        <dbReference type="PROSITE" id="PS51194"/>
    </source>
</evidence>
<evidence type="ECO:0000256" key="3">
    <source>
        <dbReference type="ARBA" id="ARBA00022741"/>
    </source>
</evidence>
<dbReference type="SMART" id="SM00490">
    <property type="entry name" value="HELICc"/>
    <property type="match status" value="1"/>
</dbReference>
<keyword evidence="16" id="KW-1185">Reference proteome</keyword>
<evidence type="ECO:0000256" key="8">
    <source>
        <dbReference type="ARBA" id="ARBA00023235"/>
    </source>
</evidence>
<evidence type="ECO:0000256" key="2">
    <source>
        <dbReference type="ARBA" id="ARBA00022723"/>
    </source>
</evidence>
<dbReference type="Proteomes" id="UP001494902">
    <property type="component" value="Unassembled WGS sequence"/>
</dbReference>
<evidence type="ECO:0000313" key="16">
    <source>
        <dbReference type="Proteomes" id="UP001494902"/>
    </source>
</evidence>
<dbReference type="SUPFAM" id="SSF52540">
    <property type="entry name" value="P-loop containing nucleoside triphosphate hydrolases"/>
    <property type="match status" value="1"/>
</dbReference>
<keyword evidence="2" id="KW-0479">Metal-binding</keyword>
<dbReference type="NCBIfam" id="TIGR00614">
    <property type="entry name" value="recQ_fam"/>
    <property type="match status" value="1"/>
</dbReference>
<evidence type="ECO:0000256" key="5">
    <source>
        <dbReference type="ARBA" id="ARBA00022806"/>
    </source>
</evidence>
<keyword evidence="8" id="KW-0413">Isomerase</keyword>
<comment type="similarity">
    <text evidence="1">Belongs to the helicase family. RecQ subfamily.</text>
</comment>
<dbReference type="PANTHER" id="PTHR13710:SF105">
    <property type="entry name" value="ATP-DEPENDENT DNA HELICASE Q1"/>
    <property type="match status" value="1"/>
</dbReference>
<name>A0ABV1KDD3_9PSEU</name>
<gene>
    <name evidence="15" type="ORF">WIS52_18485</name>
</gene>
<organism evidence="15 16">
    <name type="scientific">Pseudonocardia nematodicida</name>
    <dbReference type="NCBI Taxonomy" id="1206997"/>
    <lineage>
        <taxon>Bacteria</taxon>
        <taxon>Bacillati</taxon>
        <taxon>Actinomycetota</taxon>
        <taxon>Actinomycetes</taxon>
        <taxon>Pseudonocardiales</taxon>
        <taxon>Pseudonocardiaceae</taxon>
        <taxon>Pseudonocardia</taxon>
    </lineage>
</organism>
<dbReference type="PANTHER" id="PTHR13710">
    <property type="entry name" value="DNA HELICASE RECQ FAMILY MEMBER"/>
    <property type="match status" value="1"/>
</dbReference>
<dbReference type="GO" id="GO:0003678">
    <property type="term" value="F:DNA helicase activity"/>
    <property type="evidence" value="ECO:0007669"/>
    <property type="project" value="UniProtKB-EC"/>
</dbReference>
<evidence type="ECO:0000256" key="12">
    <source>
        <dbReference type="ARBA" id="ARBA00044550"/>
    </source>
</evidence>
<keyword evidence="7" id="KW-0238">DNA-binding</keyword>
<evidence type="ECO:0000313" key="15">
    <source>
        <dbReference type="EMBL" id="MEQ3552466.1"/>
    </source>
</evidence>
<keyword evidence="6" id="KW-0067">ATP-binding</keyword>
<evidence type="ECO:0000256" key="4">
    <source>
        <dbReference type="ARBA" id="ARBA00022801"/>
    </source>
</evidence>
<evidence type="ECO:0000256" key="7">
    <source>
        <dbReference type="ARBA" id="ARBA00023125"/>
    </source>
</evidence>
<dbReference type="InterPro" id="IPR032284">
    <property type="entry name" value="RecQ_Zn-bd"/>
</dbReference>
<dbReference type="RefSeq" id="WP_349299527.1">
    <property type="nucleotide sequence ID" value="NZ_JBEDNQ010000007.1"/>
</dbReference>
<dbReference type="Pfam" id="PF16124">
    <property type="entry name" value="RecQ_Zn_bind"/>
    <property type="match status" value="1"/>
</dbReference>
<proteinExistence type="inferred from homology"/>
<dbReference type="Gene3D" id="3.40.50.300">
    <property type="entry name" value="P-loop containing nucleotide triphosphate hydrolases"/>
    <property type="match status" value="2"/>
</dbReference>
<evidence type="ECO:0000256" key="9">
    <source>
        <dbReference type="ARBA" id="ARBA00034617"/>
    </source>
</evidence>
<dbReference type="PROSITE" id="PS51194">
    <property type="entry name" value="HELICASE_CTER"/>
    <property type="match status" value="1"/>
</dbReference>
<protein>
    <recommendedName>
        <fullName evidence="11">ATP-dependent DNA helicase RecQ</fullName>
        <ecNumber evidence="10">5.6.2.4</ecNumber>
    </recommendedName>
    <alternativeName>
        <fullName evidence="12">DNA 3'-5' helicase RecQ</fullName>
    </alternativeName>
</protein>
<keyword evidence="5 15" id="KW-0347">Helicase</keyword>
<sequence>MSVPHDDIDRLAAERFGWPSLAPEQRVAVEHAVRGDDVLAVLPSGAGKSAIYQLAGMLRSGPSVVVSPLVALQRDQRLSLTARDVDAVEINSSQRSAERTDAWERLESGTAQFVFVTPEQLAVPEVADRLAATRPGLLAVDEAHCMSDWGHDFRPDYLRLGAARERLGTPPVVALTATAAPPVRADVRTRLAMHDAREVVASFDRPALHLAARTYTDAGTRRRELLDRIVGLPGPGLVYCATRRDTEDVAEALCGKGLRAAAYHAGLRRAVRDDVHGRFTDGSLDVVAATSAFGMGIDKPDVRFVLHAAGSGSLDAYYQEIGRGGRDGEPTVAELHHHAGDSDLHRFLTAGKPRPRSIRAVLDALADGPLTPAELGRRAGMSAQRRTTAVNLLDETGSVRVDGEGRLVAEVSDPDGAVSAAVAAAQRHRRLVRSRVEVLAEYAGTAGCRRRHLLGYFGEELGRTCENCDTCAAGTAGDHLPSAGDAFAPSTPVRHERYGDGTVLGTDDDRLTVLFDERGYTTLSRSAVEKGDLLAVRG</sequence>
<dbReference type="InterPro" id="IPR011545">
    <property type="entry name" value="DEAD/DEAH_box_helicase_dom"/>
</dbReference>
<comment type="caution">
    <text evidence="15">The sequence shown here is derived from an EMBL/GenBank/DDBJ whole genome shotgun (WGS) entry which is preliminary data.</text>
</comment>
<evidence type="ECO:0000256" key="1">
    <source>
        <dbReference type="ARBA" id="ARBA00005446"/>
    </source>
</evidence>
<keyword evidence="3" id="KW-0547">Nucleotide-binding</keyword>
<dbReference type="PROSITE" id="PS51192">
    <property type="entry name" value="HELICASE_ATP_BIND_1"/>
    <property type="match status" value="1"/>
</dbReference>
<feature type="domain" description="Helicase ATP-binding" evidence="13">
    <location>
        <begin position="29"/>
        <end position="197"/>
    </location>
</feature>
<evidence type="ECO:0000259" key="13">
    <source>
        <dbReference type="PROSITE" id="PS51192"/>
    </source>
</evidence>
<accession>A0ABV1KDD3</accession>
<dbReference type="CDD" id="cd17920">
    <property type="entry name" value="DEXHc_RecQ"/>
    <property type="match status" value="1"/>
</dbReference>
<dbReference type="Pfam" id="PF00271">
    <property type="entry name" value="Helicase_C"/>
    <property type="match status" value="1"/>
</dbReference>
<dbReference type="SMART" id="SM00487">
    <property type="entry name" value="DEXDc"/>
    <property type="match status" value="1"/>
</dbReference>
<dbReference type="InterPro" id="IPR027417">
    <property type="entry name" value="P-loop_NTPase"/>
</dbReference>
<evidence type="ECO:0000256" key="6">
    <source>
        <dbReference type="ARBA" id="ARBA00022840"/>
    </source>
</evidence>